<accession>G9WM32</accession>
<dbReference type="GO" id="GO:0006508">
    <property type="term" value="P:proteolysis"/>
    <property type="evidence" value="ECO:0007669"/>
    <property type="project" value="UniProtKB-KW"/>
</dbReference>
<keyword evidence="3 9" id="KW-0645">Protease</keyword>
<protein>
    <recommendedName>
        <fullName evidence="9">Lipoprotein signal peptidase</fullName>
        <ecNumber evidence="9">3.4.23.36</ecNumber>
    </recommendedName>
    <alternativeName>
        <fullName evidence="9">Prolipoprotein signal peptidase</fullName>
    </alternativeName>
    <alternativeName>
        <fullName evidence="9">Signal peptidase II</fullName>
        <shortName evidence="9">SPase II</shortName>
    </alternativeName>
</protein>
<evidence type="ECO:0000256" key="8">
    <source>
        <dbReference type="ARBA" id="ARBA00023136"/>
    </source>
</evidence>
<dbReference type="PATRIC" id="fig|796943.3.peg.809"/>
<dbReference type="Proteomes" id="UP000018461">
    <property type="component" value="Unassembled WGS sequence"/>
</dbReference>
<evidence type="ECO:0000256" key="7">
    <source>
        <dbReference type="ARBA" id="ARBA00022989"/>
    </source>
</evidence>
<comment type="pathway">
    <text evidence="9">Protein modification; lipoprotein biosynthesis (signal peptide cleavage).</text>
</comment>
<gene>
    <name evidence="9" type="primary">lspA</name>
    <name evidence="10" type="ORF">HMPREF9625_00415</name>
</gene>
<dbReference type="AlphaFoldDB" id="G9WM32"/>
<evidence type="ECO:0000256" key="4">
    <source>
        <dbReference type="ARBA" id="ARBA00022692"/>
    </source>
</evidence>
<keyword evidence="6 9" id="KW-0378">Hydrolase</keyword>
<evidence type="ECO:0000256" key="6">
    <source>
        <dbReference type="ARBA" id="ARBA00022801"/>
    </source>
</evidence>
<feature type="active site" evidence="9">
    <location>
        <position position="165"/>
    </location>
</feature>
<feature type="transmembrane region" description="Helical" evidence="9">
    <location>
        <begin position="120"/>
        <end position="139"/>
    </location>
</feature>
<dbReference type="HOGENOM" id="CLU_083252_3_3_9"/>
<dbReference type="Pfam" id="PF01252">
    <property type="entry name" value="Peptidase_A8"/>
    <property type="match status" value="2"/>
</dbReference>
<name>G9WM32_9FIRM</name>
<dbReference type="InterPro" id="IPR001872">
    <property type="entry name" value="Peptidase_A8"/>
</dbReference>
<feature type="transmembrane region" description="Helical" evidence="9">
    <location>
        <begin position="65"/>
        <end position="83"/>
    </location>
</feature>
<proteinExistence type="inferred from homology"/>
<dbReference type="HAMAP" id="MF_00161">
    <property type="entry name" value="LspA"/>
    <property type="match status" value="1"/>
</dbReference>
<comment type="similarity">
    <text evidence="1 9">Belongs to the peptidase A8 family.</text>
</comment>
<dbReference type="EMBL" id="AFZC02000003">
    <property type="protein sequence ID" value="EHL12378.1"/>
    <property type="molecule type" value="Genomic_DNA"/>
</dbReference>
<dbReference type="PANTHER" id="PTHR33695:SF1">
    <property type="entry name" value="LIPOPROTEIN SIGNAL PEPTIDASE"/>
    <property type="match status" value="1"/>
</dbReference>
<dbReference type="GO" id="GO:0005886">
    <property type="term" value="C:plasma membrane"/>
    <property type="evidence" value="ECO:0007669"/>
    <property type="project" value="UniProtKB-SubCell"/>
</dbReference>
<reference evidence="10" key="1">
    <citation type="submission" date="2011-08" db="EMBL/GenBank/DDBJ databases">
        <authorList>
            <consortium name="The Broad Institute Genome Sequencing Platform"/>
            <person name="Earl A."/>
            <person name="Ward D."/>
            <person name="Feldgarden M."/>
            <person name="Gevers D."/>
            <person name="Sizova M."/>
            <person name="Hazen A."/>
            <person name="Epstein S."/>
            <person name="Young S.K."/>
            <person name="Zeng Q."/>
            <person name="Gargeya S."/>
            <person name="Fitzgerald M."/>
            <person name="Haas B."/>
            <person name="Abouelleil A."/>
            <person name="Alvarado L."/>
            <person name="Arachchi H.M."/>
            <person name="Berlin A."/>
            <person name="Brown A."/>
            <person name="Chapman S.B."/>
            <person name="Chen Z."/>
            <person name="Dunbar C."/>
            <person name="Freedman E."/>
            <person name="Gearin G."/>
            <person name="Gellesch M."/>
            <person name="Goldberg J."/>
            <person name="Griggs A."/>
            <person name="Gujja S."/>
            <person name="Heiman D."/>
            <person name="Howarth C."/>
            <person name="Larson L."/>
            <person name="Lui A."/>
            <person name="MacDonald P.J.P."/>
            <person name="Montmayeur A."/>
            <person name="Murphy C."/>
            <person name="Neiman D."/>
            <person name="Pearson M."/>
            <person name="Priest M."/>
            <person name="Roberts A."/>
            <person name="Saif S."/>
            <person name="Shea T."/>
            <person name="Shenoy N."/>
            <person name="Sisk P."/>
            <person name="Stolte C."/>
            <person name="Sykes S."/>
            <person name="Wortman J."/>
            <person name="Nusbaum C."/>
            <person name="Birren B."/>
        </authorList>
    </citation>
    <scope>NUCLEOTIDE SEQUENCE [LARGE SCALE GENOMIC DNA]</scope>
    <source>
        <strain evidence="10">ACB1</strain>
    </source>
</reference>
<keyword evidence="8 9" id="KW-0472">Membrane</keyword>
<feature type="active site" evidence="9">
    <location>
        <position position="149"/>
    </location>
</feature>
<sequence>MKKILWYVLFFFIAVLLILLDQWTKSLAVQFLKGGKELSLIPHILVLVYVENPGAAFGILHGQQGFFLIITIAVLLGILYVLWKLPKEMRLKAEKEEIATNQLSSDISAREYKNKKEKSLLPLFFILCFIFSGAIGNFIDRQLQSYVVDFIYFKPIDFPVFNVADIYVTLSCIGLFLLAFFYYNEDDFAFLKH</sequence>
<dbReference type="STRING" id="796943.HMPREF9625_00415"/>
<comment type="subcellular location">
    <subcellularLocation>
        <location evidence="9">Cell membrane</location>
        <topology evidence="9">Multi-pass membrane protein</topology>
    </subcellularLocation>
</comment>
<dbReference type="PANTHER" id="PTHR33695">
    <property type="entry name" value="LIPOPROTEIN SIGNAL PEPTIDASE"/>
    <property type="match status" value="1"/>
</dbReference>
<evidence type="ECO:0000256" key="5">
    <source>
        <dbReference type="ARBA" id="ARBA00022750"/>
    </source>
</evidence>
<reference evidence="10" key="2">
    <citation type="submission" date="2013-03" db="EMBL/GenBank/DDBJ databases">
        <title>The Genome Sequence of Oribacterium sp. ACB1.</title>
        <authorList>
            <consortium name="The Broad Institute Genomics Platform"/>
            <consortium name="The Broad Institute Genome Sequencing Center for Infectious Disease"/>
            <person name="Earl A."/>
            <person name="Ward D."/>
            <person name="Feldgarden M."/>
            <person name="Gevers D."/>
            <person name="Sizova M."/>
            <person name="Hazen A."/>
            <person name="Epstein S."/>
            <person name="Walker B."/>
            <person name="Young S."/>
            <person name="Zeng Q."/>
            <person name="Gargeya S."/>
            <person name="Fitzgerald M."/>
            <person name="Haas B."/>
            <person name="Abouelleil A."/>
            <person name="Allen A.W."/>
            <person name="Alvarado L."/>
            <person name="Arachchi H.M."/>
            <person name="Berlin A.M."/>
            <person name="Chapman S.B."/>
            <person name="Gainer-Dewar J."/>
            <person name="Goldberg J."/>
            <person name="Griggs A."/>
            <person name="Gujja S."/>
            <person name="Hansen M."/>
            <person name="Howarth C."/>
            <person name="Imamovic A."/>
            <person name="Ireland A."/>
            <person name="Larimer J."/>
            <person name="McCowan C."/>
            <person name="Murphy C."/>
            <person name="Pearson M."/>
            <person name="Poon T.W."/>
            <person name="Priest M."/>
            <person name="Roberts A."/>
            <person name="Saif S."/>
            <person name="Shea T."/>
            <person name="Sisk P."/>
            <person name="Sykes S."/>
            <person name="Wortman J."/>
            <person name="Nusbaum C."/>
            <person name="Birren B."/>
        </authorList>
    </citation>
    <scope>NUCLEOTIDE SEQUENCE [LARGE SCALE GENOMIC DNA]</scope>
    <source>
        <strain evidence="10">ACB1</strain>
    </source>
</reference>
<keyword evidence="7 9" id="KW-1133">Transmembrane helix</keyword>
<dbReference type="UniPathway" id="UPA00665"/>
<evidence type="ECO:0000313" key="10">
    <source>
        <dbReference type="EMBL" id="EHL12378.1"/>
    </source>
</evidence>
<keyword evidence="11" id="KW-1185">Reference proteome</keyword>
<comment type="caution">
    <text evidence="10">The sequence shown here is derived from an EMBL/GenBank/DDBJ whole genome shotgun (WGS) entry which is preliminary data.</text>
</comment>
<evidence type="ECO:0000256" key="9">
    <source>
        <dbReference type="HAMAP-Rule" id="MF_00161"/>
    </source>
</evidence>
<organism evidence="10 11">
    <name type="scientific">Oribacterium parvum ACB1</name>
    <dbReference type="NCBI Taxonomy" id="796943"/>
    <lineage>
        <taxon>Bacteria</taxon>
        <taxon>Bacillati</taxon>
        <taxon>Bacillota</taxon>
        <taxon>Clostridia</taxon>
        <taxon>Lachnospirales</taxon>
        <taxon>Lachnospiraceae</taxon>
        <taxon>Oribacterium</taxon>
    </lineage>
</organism>
<keyword evidence="4 9" id="KW-0812">Transmembrane</keyword>
<comment type="catalytic activity">
    <reaction evidence="9">
        <text>Release of signal peptides from bacterial membrane prolipoproteins. Hydrolyzes -Xaa-Yaa-Zaa-|-(S,diacylglyceryl)Cys-, in which Xaa is hydrophobic (preferably Leu), and Yaa (Ala or Ser) and Zaa (Gly or Ala) have small, neutral side chains.</text>
        <dbReference type="EC" id="3.4.23.36"/>
    </reaction>
</comment>
<feature type="transmembrane region" description="Helical" evidence="9">
    <location>
        <begin position="159"/>
        <end position="183"/>
    </location>
</feature>
<dbReference type="EC" id="3.4.23.36" evidence="9"/>
<keyword evidence="5 9" id="KW-0064">Aspartyl protease</keyword>
<dbReference type="RefSeq" id="WP_009534283.1">
    <property type="nucleotide sequence ID" value="NZ_KE148312.1"/>
</dbReference>
<comment type="function">
    <text evidence="9">This protein specifically catalyzes the removal of signal peptides from prolipoproteins.</text>
</comment>
<evidence type="ECO:0000256" key="3">
    <source>
        <dbReference type="ARBA" id="ARBA00022670"/>
    </source>
</evidence>
<evidence type="ECO:0000256" key="2">
    <source>
        <dbReference type="ARBA" id="ARBA00022475"/>
    </source>
</evidence>
<evidence type="ECO:0000313" key="11">
    <source>
        <dbReference type="Proteomes" id="UP000018461"/>
    </source>
</evidence>
<evidence type="ECO:0000256" key="1">
    <source>
        <dbReference type="ARBA" id="ARBA00006139"/>
    </source>
</evidence>
<dbReference type="GO" id="GO:0004190">
    <property type="term" value="F:aspartic-type endopeptidase activity"/>
    <property type="evidence" value="ECO:0007669"/>
    <property type="project" value="UniProtKB-UniRule"/>
</dbReference>
<keyword evidence="2 9" id="KW-1003">Cell membrane</keyword>
<comment type="caution">
    <text evidence="9">Lacks conserved residue(s) required for the propagation of feature annotation.</text>
</comment>